<evidence type="ECO:0008006" key="4">
    <source>
        <dbReference type="Google" id="ProtNLM"/>
    </source>
</evidence>
<sequence length="194" mass="20872" precursor="true">MQILRRACIVLAAALALIAAGASVAHAEMLRFAFDDIAGDPRDNFDVTRVEVTFDNQTGDYTIVAESTAEHPFSGSHRLYLSVFNPDTTATSTTFGVGRYSFSSPTPTTRQERSGISSDLVGWMAGERVASYDLFGSASSDIVYSVLGGNRGGFNNSDEIRDDTVIVRAPVPEPAVLAVLPWCGVLLFGSRRSR</sequence>
<proteinExistence type="predicted"/>
<accession>A0A5C5ZEH4</accession>
<evidence type="ECO:0000256" key="1">
    <source>
        <dbReference type="SAM" id="SignalP"/>
    </source>
</evidence>
<gene>
    <name evidence="2" type="ORF">Pla123a_05290</name>
</gene>
<feature type="chain" id="PRO_5022845651" description="PEP-CTERM protein-sorting domain-containing protein" evidence="1">
    <location>
        <begin position="28"/>
        <end position="194"/>
    </location>
</feature>
<keyword evidence="1" id="KW-0732">Signal</keyword>
<feature type="signal peptide" evidence="1">
    <location>
        <begin position="1"/>
        <end position="27"/>
    </location>
</feature>
<dbReference type="Proteomes" id="UP000318478">
    <property type="component" value="Unassembled WGS sequence"/>
</dbReference>
<dbReference type="AlphaFoldDB" id="A0A5C5ZEH4"/>
<dbReference type="EMBL" id="SJPO01000001">
    <property type="protein sequence ID" value="TWT85722.1"/>
    <property type="molecule type" value="Genomic_DNA"/>
</dbReference>
<reference evidence="2 3" key="1">
    <citation type="submission" date="2019-02" db="EMBL/GenBank/DDBJ databases">
        <title>Deep-cultivation of Planctomycetes and their phenomic and genomic characterization uncovers novel biology.</title>
        <authorList>
            <person name="Wiegand S."/>
            <person name="Jogler M."/>
            <person name="Boedeker C."/>
            <person name="Pinto D."/>
            <person name="Vollmers J."/>
            <person name="Rivas-Marin E."/>
            <person name="Kohn T."/>
            <person name="Peeters S.H."/>
            <person name="Heuer A."/>
            <person name="Rast P."/>
            <person name="Oberbeckmann S."/>
            <person name="Bunk B."/>
            <person name="Jeske O."/>
            <person name="Meyerdierks A."/>
            <person name="Storesund J.E."/>
            <person name="Kallscheuer N."/>
            <person name="Luecker S."/>
            <person name="Lage O.M."/>
            <person name="Pohl T."/>
            <person name="Merkel B.J."/>
            <person name="Hornburger P."/>
            <person name="Mueller R.-W."/>
            <person name="Bruemmer F."/>
            <person name="Labrenz M."/>
            <person name="Spormann A.M."/>
            <person name="Op Den Camp H."/>
            <person name="Overmann J."/>
            <person name="Amann R."/>
            <person name="Jetten M.S.M."/>
            <person name="Mascher T."/>
            <person name="Medema M.H."/>
            <person name="Devos D.P."/>
            <person name="Kaster A.-K."/>
            <person name="Ovreas L."/>
            <person name="Rohde M."/>
            <person name="Galperin M.Y."/>
            <person name="Jogler C."/>
        </authorList>
    </citation>
    <scope>NUCLEOTIDE SEQUENCE [LARGE SCALE GENOMIC DNA]</scope>
    <source>
        <strain evidence="2 3">Pla123a</strain>
    </source>
</reference>
<evidence type="ECO:0000313" key="3">
    <source>
        <dbReference type="Proteomes" id="UP000318478"/>
    </source>
</evidence>
<protein>
    <recommendedName>
        <fullName evidence="4">PEP-CTERM protein-sorting domain-containing protein</fullName>
    </recommendedName>
</protein>
<keyword evidence="3" id="KW-1185">Reference proteome</keyword>
<comment type="caution">
    <text evidence="2">The sequence shown here is derived from an EMBL/GenBank/DDBJ whole genome shotgun (WGS) entry which is preliminary data.</text>
</comment>
<evidence type="ECO:0000313" key="2">
    <source>
        <dbReference type="EMBL" id="TWT85722.1"/>
    </source>
</evidence>
<organism evidence="2 3">
    <name type="scientific">Posidoniimonas polymericola</name>
    <dbReference type="NCBI Taxonomy" id="2528002"/>
    <lineage>
        <taxon>Bacteria</taxon>
        <taxon>Pseudomonadati</taxon>
        <taxon>Planctomycetota</taxon>
        <taxon>Planctomycetia</taxon>
        <taxon>Pirellulales</taxon>
        <taxon>Lacipirellulaceae</taxon>
        <taxon>Posidoniimonas</taxon>
    </lineage>
</organism>
<name>A0A5C5ZEH4_9BACT</name>